<dbReference type="HOGENOM" id="CLU_023194_19_0_1"/>
<dbReference type="GeneID" id="25267363"/>
<protein>
    <submittedName>
        <fullName evidence="6">NAD(P)-binding protein</fullName>
    </submittedName>
</protein>
<dbReference type="InParanoid" id="A0A066VGS1"/>
<dbReference type="InterPro" id="IPR036291">
    <property type="entry name" value="NAD(P)-bd_dom_sf"/>
</dbReference>
<dbReference type="InterPro" id="IPR051317">
    <property type="entry name" value="Gfo/Idh/MocA_oxidoreduct"/>
</dbReference>
<dbReference type="PANTHER" id="PTHR43708:SF5">
    <property type="entry name" value="CONSERVED EXPRESSED OXIDOREDUCTASE (EUROFUNG)-RELATED"/>
    <property type="match status" value="1"/>
</dbReference>
<accession>A0A066VGS1</accession>
<dbReference type="GO" id="GO:0000166">
    <property type="term" value="F:nucleotide binding"/>
    <property type="evidence" value="ECO:0007669"/>
    <property type="project" value="InterPro"/>
</dbReference>
<dbReference type="SUPFAM" id="SSF55347">
    <property type="entry name" value="Glyceraldehyde-3-phosphate dehydrogenase-like, C-terminal domain"/>
    <property type="match status" value="1"/>
</dbReference>
<dbReference type="InterPro" id="IPR000683">
    <property type="entry name" value="Gfo/Idh/MocA-like_OxRdtase_N"/>
</dbReference>
<dbReference type="InterPro" id="IPR055170">
    <property type="entry name" value="GFO_IDH_MocA-like_dom"/>
</dbReference>
<dbReference type="Pfam" id="PF01408">
    <property type="entry name" value="GFO_IDH_MocA"/>
    <property type="match status" value="1"/>
</dbReference>
<evidence type="ECO:0000256" key="1">
    <source>
        <dbReference type="ARBA" id="ARBA00010928"/>
    </source>
</evidence>
<dbReference type="EMBL" id="JMSN01000127">
    <property type="protein sequence ID" value="KDN37944.1"/>
    <property type="molecule type" value="Genomic_DNA"/>
</dbReference>
<dbReference type="GO" id="GO:0016491">
    <property type="term" value="F:oxidoreductase activity"/>
    <property type="evidence" value="ECO:0007669"/>
    <property type="project" value="UniProtKB-KW"/>
</dbReference>
<evidence type="ECO:0000313" key="7">
    <source>
        <dbReference type="Proteomes" id="UP000027361"/>
    </source>
</evidence>
<keyword evidence="2" id="KW-0560">Oxidoreductase</keyword>
<dbReference type="FunCoup" id="A0A066VGS1">
    <property type="interactions" value="18"/>
</dbReference>
<evidence type="ECO:0000256" key="3">
    <source>
        <dbReference type="SAM" id="MobiDB-lite"/>
    </source>
</evidence>
<name>A0A066VGS1_TILAU</name>
<comment type="similarity">
    <text evidence="1">Belongs to the Gfo/Idh/MocA family.</text>
</comment>
<proteinExistence type="inferred from homology"/>
<dbReference type="PANTHER" id="PTHR43708">
    <property type="entry name" value="CONSERVED EXPRESSED OXIDOREDUCTASE (EUROFUNG)"/>
    <property type="match status" value="1"/>
</dbReference>
<feature type="domain" description="Gfo/Idh/MocA-like oxidoreductase N-terminal" evidence="4">
    <location>
        <begin position="9"/>
        <end position="135"/>
    </location>
</feature>
<dbReference type="Pfam" id="PF22725">
    <property type="entry name" value="GFO_IDH_MocA_C3"/>
    <property type="match status" value="1"/>
</dbReference>
<feature type="domain" description="GFO/IDH/MocA-like oxidoreductase" evidence="5">
    <location>
        <begin position="159"/>
        <end position="291"/>
    </location>
</feature>
<dbReference type="RefSeq" id="XP_013240537.1">
    <property type="nucleotide sequence ID" value="XM_013385083.1"/>
</dbReference>
<reference evidence="6 7" key="1">
    <citation type="submission" date="2014-05" db="EMBL/GenBank/DDBJ databases">
        <title>Draft genome sequence of a rare smut relative, Tilletiaria anomala UBC 951.</title>
        <authorList>
            <consortium name="DOE Joint Genome Institute"/>
            <person name="Toome M."/>
            <person name="Kuo A."/>
            <person name="Henrissat B."/>
            <person name="Lipzen A."/>
            <person name="Tritt A."/>
            <person name="Yoshinaga Y."/>
            <person name="Zane M."/>
            <person name="Barry K."/>
            <person name="Grigoriev I.V."/>
            <person name="Spatafora J.W."/>
            <person name="Aimea M.C."/>
        </authorList>
    </citation>
    <scope>NUCLEOTIDE SEQUENCE [LARGE SCALE GENOMIC DNA]</scope>
    <source>
        <strain evidence="6 7">UBC 951</strain>
    </source>
</reference>
<comment type="caution">
    <text evidence="6">The sequence shown here is derived from an EMBL/GenBank/DDBJ whole genome shotgun (WGS) entry which is preliminary data.</text>
</comment>
<evidence type="ECO:0000313" key="6">
    <source>
        <dbReference type="EMBL" id="KDN37944.1"/>
    </source>
</evidence>
<keyword evidence="7" id="KW-1185">Reference proteome</keyword>
<dbReference type="SUPFAM" id="SSF51735">
    <property type="entry name" value="NAD(P)-binding Rossmann-fold domains"/>
    <property type="match status" value="1"/>
</dbReference>
<dbReference type="OrthoDB" id="446809at2759"/>
<feature type="compositionally biased region" description="Polar residues" evidence="3">
    <location>
        <begin position="299"/>
        <end position="310"/>
    </location>
</feature>
<gene>
    <name evidence="6" type="ORF">K437DRAFT_31388</name>
</gene>
<dbReference type="STRING" id="1037660.A0A066VGS1"/>
<organism evidence="6 7">
    <name type="scientific">Tilletiaria anomala (strain ATCC 24038 / CBS 436.72 / UBC 951)</name>
    <dbReference type="NCBI Taxonomy" id="1037660"/>
    <lineage>
        <taxon>Eukaryota</taxon>
        <taxon>Fungi</taxon>
        <taxon>Dikarya</taxon>
        <taxon>Basidiomycota</taxon>
        <taxon>Ustilaginomycotina</taxon>
        <taxon>Exobasidiomycetes</taxon>
        <taxon>Georgefischeriales</taxon>
        <taxon>Tilletiariaceae</taxon>
        <taxon>Tilletiaria</taxon>
    </lineage>
</organism>
<dbReference type="OMA" id="WAHVVLN"/>
<dbReference type="Gene3D" id="3.30.360.10">
    <property type="entry name" value="Dihydrodipicolinate Reductase, domain 2"/>
    <property type="match status" value="1"/>
</dbReference>
<evidence type="ECO:0000259" key="4">
    <source>
        <dbReference type="Pfam" id="PF01408"/>
    </source>
</evidence>
<evidence type="ECO:0000256" key="2">
    <source>
        <dbReference type="ARBA" id="ARBA00023002"/>
    </source>
</evidence>
<dbReference type="AlphaFoldDB" id="A0A066VGS1"/>
<feature type="region of interest" description="Disordered" evidence="3">
    <location>
        <begin position="295"/>
        <end position="329"/>
    </location>
</feature>
<dbReference type="Proteomes" id="UP000027361">
    <property type="component" value="Unassembled WGS sequence"/>
</dbReference>
<evidence type="ECO:0000259" key="5">
    <source>
        <dbReference type="Pfam" id="PF22725"/>
    </source>
</evidence>
<dbReference type="Gene3D" id="3.40.50.720">
    <property type="entry name" value="NAD(P)-binding Rossmann-like Domain"/>
    <property type="match status" value="1"/>
</dbReference>
<sequence length="431" mass="47157">MSSKFTIPVTIIGYGSSARTFHLPFINSLPSVFRLHSIQQRPGSKSGPDASHAHPGLTIHPSIDAVFGQDASCQLEPLPKGGLAVITIANKLHFQVAKQALLTGRHVLCEKPLALKSEDVTELDKIAKERGLLCSAFQNRRFDGDFLTLGSLFETSNETYLGEPLFFESHFDRFRPLAKGGWREETPAEEGGGILWDLGAHLVDQAVSLFGAPESLLAIVRNSRCQQPASIDDSFHLHLFYPSHSKTLDASAPAAGTKPAGLQCLLSASVLAAQTEDAQLRFKVHATRGSYVKHALDPQENQLRAGQSPGSHPESFGKHAPGASDSERLGTLTIVEEKQRDWLKQPSEPTKPPKLLESKIETRPGRYIDLYTNLADVITKVNLLPETDAQARREILDKQKIKSSQVAVAIRVLELARQSAKEGRVVTFSMV</sequence>